<dbReference type="Proteomes" id="UP000198310">
    <property type="component" value="Unassembled WGS sequence"/>
</dbReference>
<evidence type="ECO:0000313" key="2">
    <source>
        <dbReference type="EMBL" id="SNR49727.1"/>
    </source>
</evidence>
<protein>
    <recommendedName>
        <fullName evidence="4">Por secretion system C-terminal sorting domain-containing protein</fullName>
    </recommendedName>
</protein>
<organism evidence="2 3">
    <name type="scientific">Hymenobacter mucosus</name>
    <dbReference type="NCBI Taxonomy" id="1411120"/>
    <lineage>
        <taxon>Bacteria</taxon>
        <taxon>Pseudomonadati</taxon>
        <taxon>Bacteroidota</taxon>
        <taxon>Cytophagia</taxon>
        <taxon>Cytophagales</taxon>
        <taxon>Hymenobacteraceae</taxon>
        <taxon>Hymenobacter</taxon>
    </lineage>
</organism>
<evidence type="ECO:0008006" key="4">
    <source>
        <dbReference type="Google" id="ProtNLM"/>
    </source>
</evidence>
<evidence type="ECO:0000313" key="3">
    <source>
        <dbReference type="Proteomes" id="UP000198310"/>
    </source>
</evidence>
<dbReference type="RefSeq" id="WP_089332180.1">
    <property type="nucleotide sequence ID" value="NZ_FZNS01000003.1"/>
</dbReference>
<evidence type="ECO:0000256" key="1">
    <source>
        <dbReference type="SAM" id="SignalP"/>
    </source>
</evidence>
<feature type="chain" id="PRO_5012986285" description="Por secretion system C-terminal sorting domain-containing protein" evidence="1">
    <location>
        <begin position="29"/>
        <end position="597"/>
    </location>
</feature>
<dbReference type="AlphaFoldDB" id="A0A238WT53"/>
<reference evidence="3" key="1">
    <citation type="submission" date="2017-06" db="EMBL/GenBank/DDBJ databases">
        <authorList>
            <person name="Varghese N."/>
            <person name="Submissions S."/>
        </authorList>
    </citation>
    <scope>NUCLEOTIDE SEQUENCE [LARGE SCALE GENOMIC DNA]</scope>
    <source>
        <strain evidence="3">DSM 28041</strain>
    </source>
</reference>
<sequence length="597" mass="66514">MLISKKQLSHLPVRVFLIALSAGLGACAAPHSLTRSNEQQQTMTTTLYNRELNTSLLLNGDYDVDLKPRNRPDKVTKGRLKKLGFSRRQSAVLFTGKTNLTPTYRLRGLRITGNPAWHALGFQETGIGRYQRTDTVGQDLLMEYAAPLPDKQSWLYLVATDEASSRSTTSIRDRSFEMDAEFVTFTFPSVQKGRWPRVVSPVRLANDAFLSRPNGDYLAPLSALAQSRHALTTGNDPSIDGMLWQMLQQYHAIAGNTDSVEYFLQQGWDNIRIPASSSPAQTARSSNPAPTDTLVSLDAVPEILGKAAGVQAVMLNESHTFGRHRALAAALLPGLYKQGFRYLALETLEDTAASTLAPLPLKAGFYTREATYANFIRTARKLGFTLVAYEAVRGKQERELAQATNLYNAVRHDPAAKVFVYGGGSHINRLVMPGQAQKKWMAQHFIDLTGWRILSINQARMSNEARSNLAAVPTGTVQVVYKLRKGQRLSPYPENDIVVRNNLDLGQLPLPYADATDAQLVSLDVRPYRSTAITGRRMVQLYLQPELAVREDISPIYTHELRPSEDALSLRLVPGTYVYRVLSEKQKEEVRKELVVK</sequence>
<gene>
    <name evidence="2" type="ORF">SAMN06269173_10365</name>
</gene>
<accession>A0A238WT53</accession>
<dbReference type="PROSITE" id="PS51257">
    <property type="entry name" value="PROKAR_LIPOPROTEIN"/>
    <property type="match status" value="1"/>
</dbReference>
<keyword evidence="1" id="KW-0732">Signal</keyword>
<name>A0A238WT53_9BACT</name>
<proteinExistence type="predicted"/>
<keyword evidence="3" id="KW-1185">Reference proteome</keyword>
<feature type="signal peptide" evidence="1">
    <location>
        <begin position="1"/>
        <end position="28"/>
    </location>
</feature>
<dbReference type="EMBL" id="FZNS01000003">
    <property type="protein sequence ID" value="SNR49727.1"/>
    <property type="molecule type" value="Genomic_DNA"/>
</dbReference>